<keyword evidence="3" id="KW-1185">Reference proteome</keyword>
<reference evidence="3" key="1">
    <citation type="journal article" date="2019" name="Int. J. Syst. Evol. Microbiol.">
        <title>The Global Catalogue of Microorganisms (GCM) 10K type strain sequencing project: providing services to taxonomists for standard genome sequencing and annotation.</title>
        <authorList>
            <consortium name="The Broad Institute Genomics Platform"/>
            <consortium name="The Broad Institute Genome Sequencing Center for Infectious Disease"/>
            <person name="Wu L."/>
            <person name="Ma J."/>
        </authorList>
    </citation>
    <scope>NUCLEOTIDE SEQUENCE [LARGE SCALE GENOMIC DNA]</scope>
    <source>
        <strain evidence="3">DFY28</strain>
    </source>
</reference>
<feature type="region of interest" description="Disordered" evidence="1">
    <location>
        <begin position="59"/>
        <end position="105"/>
    </location>
</feature>
<evidence type="ECO:0000313" key="2">
    <source>
        <dbReference type="EMBL" id="MFD1783857.1"/>
    </source>
</evidence>
<accession>A0ABW4N0Y0</accession>
<sequence length="278" mass="28726">MATRAGGRSGAAKRRRTLLAAPISIAAHLAVALAIYQARPEPMSVYEEQPMALSLIEPRLLVPPPPPPEPEPDPAPEVSEPAPPAPPSADAPVPEPSPDKPKPLRKARLAKVVPKDVAPLFAGKAQTDAVGVAQTLAPGNGLSDGEIAGARTAGSGGAGGGCDMVDLLQKALRRDADVQAAVAREHSVLAGKAINIWNGDWIRGSGQEGKGLAGVRQAIIMEVGFAPAACRDETVRGRVLISLSDRPGAPRIVLGSGAWRWSELLHAQGAVRSARYGG</sequence>
<evidence type="ECO:0008006" key="4">
    <source>
        <dbReference type="Google" id="ProtNLM"/>
    </source>
</evidence>
<evidence type="ECO:0000313" key="3">
    <source>
        <dbReference type="Proteomes" id="UP001597237"/>
    </source>
</evidence>
<gene>
    <name evidence="2" type="ORF">ACFSC0_10670</name>
</gene>
<organism evidence="2 3">
    <name type="scientific">Phenylobacterium terrae</name>
    <dbReference type="NCBI Taxonomy" id="2665495"/>
    <lineage>
        <taxon>Bacteria</taxon>
        <taxon>Pseudomonadati</taxon>
        <taxon>Pseudomonadota</taxon>
        <taxon>Alphaproteobacteria</taxon>
        <taxon>Caulobacterales</taxon>
        <taxon>Caulobacteraceae</taxon>
        <taxon>Phenylobacterium</taxon>
    </lineage>
</organism>
<evidence type="ECO:0000256" key="1">
    <source>
        <dbReference type="SAM" id="MobiDB-lite"/>
    </source>
</evidence>
<dbReference type="EMBL" id="JBHUEY010000001">
    <property type="protein sequence ID" value="MFD1783857.1"/>
    <property type="molecule type" value="Genomic_DNA"/>
</dbReference>
<proteinExistence type="predicted"/>
<dbReference type="RefSeq" id="WP_377282952.1">
    <property type="nucleotide sequence ID" value="NZ_JBHRSI010000008.1"/>
</dbReference>
<dbReference type="Proteomes" id="UP001597237">
    <property type="component" value="Unassembled WGS sequence"/>
</dbReference>
<protein>
    <recommendedName>
        <fullName evidence="4">Energy transducer TonB</fullName>
    </recommendedName>
</protein>
<comment type="caution">
    <text evidence="2">The sequence shown here is derived from an EMBL/GenBank/DDBJ whole genome shotgun (WGS) entry which is preliminary data.</text>
</comment>
<feature type="compositionally biased region" description="Pro residues" evidence="1">
    <location>
        <begin position="61"/>
        <end position="96"/>
    </location>
</feature>
<name>A0ABW4N0Y0_9CAUL</name>